<evidence type="ECO:0000313" key="16">
    <source>
        <dbReference type="EMBL" id="SDD08618.1"/>
    </source>
</evidence>
<dbReference type="CDD" id="cd00082">
    <property type="entry name" value="HisKA"/>
    <property type="match status" value="1"/>
</dbReference>
<dbReference type="EC" id="2.7.13.3" evidence="3"/>
<dbReference type="SUPFAM" id="SSF47384">
    <property type="entry name" value="Homodimeric domain of signal transducing histidine kinase"/>
    <property type="match status" value="1"/>
</dbReference>
<evidence type="ECO:0000256" key="2">
    <source>
        <dbReference type="ARBA" id="ARBA00004651"/>
    </source>
</evidence>
<keyword evidence="8" id="KW-0547">Nucleotide-binding</keyword>
<dbReference type="Pfam" id="PF00512">
    <property type="entry name" value="HisKA"/>
    <property type="match status" value="1"/>
</dbReference>
<dbReference type="RefSeq" id="WP_093727574.1">
    <property type="nucleotide sequence ID" value="NZ_FMZB01000006.1"/>
</dbReference>
<dbReference type="InterPro" id="IPR005467">
    <property type="entry name" value="His_kinase_dom"/>
</dbReference>
<keyword evidence="4" id="KW-1003">Cell membrane</keyword>
<feature type="transmembrane region" description="Helical" evidence="14">
    <location>
        <begin position="48"/>
        <end position="68"/>
    </location>
</feature>
<sequence length="438" mass="49554">MRLKTQLNIAFTTLLIIVMGFTAITLYSQLRGLLVTNETRQLEESGQILITAISGVDTIPAATLDSMLNNLDLKMFIYNEETEQVTYTNLVRSDAERFADKYDTAPTHKNTIWQENRNSYVVKSIRTSEDQNMVILRPIRELEEVQQSFFQRIFLVFLIGVMIAILISTYLTQRLVKPLTELKYQLKKIERREFDNIKSVKASGEIKEVEQSAIEMAKELNRYITSQRQFFQNASHELKTPLMTIQGYAEGIKDGVFTGKDQEHGLEVVVSEIKRLKQLINEMILLAKLDSEEGIYKEEQIEIKELVDLTIDRALPLASDKDIQLTYNKPAAIVINGDKEKLLRAMMNITSNAIRHANSRVHISVQPSSIRQVEITINDDGAGIAEELMPNMFQRFVKGEGGETGLGLAISRAIVERHNGIIRAGKSDLGGASFTIIL</sequence>
<dbReference type="InterPro" id="IPR050398">
    <property type="entry name" value="HssS/ArlS-like"/>
</dbReference>
<evidence type="ECO:0000256" key="14">
    <source>
        <dbReference type="SAM" id="Phobius"/>
    </source>
</evidence>
<dbReference type="Pfam" id="PF02518">
    <property type="entry name" value="HATPase_c"/>
    <property type="match status" value="1"/>
</dbReference>
<dbReference type="OrthoDB" id="9780718at2"/>
<keyword evidence="9 16" id="KW-0418">Kinase</keyword>
<evidence type="ECO:0000256" key="4">
    <source>
        <dbReference type="ARBA" id="ARBA00022475"/>
    </source>
</evidence>
<keyword evidence="12" id="KW-0902">Two-component regulatory system</keyword>
<comment type="subcellular location">
    <subcellularLocation>
        <location evidence="2">Cell membrane</location>
        <topology evidence="2">Multi-pass membrane protein</topology>
    </subcellularLocation>
</comment>
<evidence type="ECO:0000259" key="15">
    <source>
        <dbReference type="PROSITE" id="PS50109"/>
    </source>
</evidence>
<dbReference type="FunFam" id="1.10.287.130:FF:000001">
    <property type="entry name" value="Two-component sensor histidine kinase"/>
    <property type="match status" value="1"/>
</dbReference>
<evidence type="ECO:0000256" key="6">
    <source>
        <dbReference type="ARBA" id="ARBA00022679"/>
    </source>
</evidence>
<gene>
    <name evidence="16" type="ORF">SAMN05421663_106214</name>
</gene>
<dbReference type="PRINTS" id="PR00344">
    <property type="entry name" value="BCTRLSENSOR"/>
</dbReference>
<dbReference type="InterPro" id="IPR003661">
    <property type="entry name" value="HisK_dim/P_dom"/>
</dbReference>
<keyword evidence="6" id="KW-0808">Transferase</keyword>
<dbReference type="GO" id="GO:0005524">
    <property type="term" value="F:ATP binding"/>
    <property type="evidence" value="ECO:0007669"/>
    <property type="project" value="UniProtKB-KW"/>
</dbReference>
<evidence type="ECO:0000256" key="11">
    <source>
        <dbReference type="ARBA" id="ARBA00022989"/>
    </source>
</evidence>
<keyword evidence="5" id="KW-0597">Phosphoprotein</keyword>
<dbReference type="InterPro" id="IPR036097">
    <property type="entry name" value="HisK_dim/P_sf"/>
</dbReference>
<dbReference type="AlphaFoldDB" id="A0A1G6RVM9"/>
<evidence type="ECO:0000256" key="10">
    <source>
        <dbReference type="ARBA" id="ARBA00022840"/>
    </source>
</evidence>
<dbReference type="PANTHER" id="PTHR45528:SF1">
    <property type="entry name" value="SENSOR HISTIDINE KINASE CPXA"/>
    <property type="match status" value="1"/>
</dbReference>
<accession>A0A1G6RVM9</accession>
<dbReference type="PANTHER" id="PTHR45528">
    <property type="entry name" value="SENSOR HISTIDINE KINASE CPXA"/>
    <property type="match status" value="1"/>
</dbReference>
<dbReference type="Gene3D" id="1.10.287.130">
    <property type="match status" value="1"/>
</dbReference>
<dbReference type="STRING" id="361279.SAMN05421663_106214"/>
<keyword evidence="17" id="KW-1185">Reference proteome</keyword>
<evidence type="ECO:0000256" key="5">
    <source>
        <dbReference type="ARBA" id="ARBA00022553"/>
    </source>
</evidence>
<dbReference type="EMBL" id="FMZB01000006">
    <property type="protein sequence ID" value="SDD08618.1"/>
    <property type="molecule type" value="Genomic_DNA"/>
</dbReference>
<evidence type="ECO:0000256" key="1">
    <source>
        <dbReference type="ARBA" id="ARBA00000085"/>
    </source>
</evidence>
<evidence type="ECO:0000313" key="17">
    <source>
        <dbReference type="Proteomes" id="UP000198666"/>
    </source>
</evidence>
<dbReference type="Proteomes" id="UP000198666">
    <property type="component" value="Unassembled WGS sequence"/>
</dbReference>
<feature type="transmembrane region" description="Helical" evidence="14">
    <location>
        <begin position="149"/>
        <end position="171"/>
    </location>
</feature>
<feature type="transmembrane region" description="Helical" evidence="14">
    <location>
        <begin position="7"/>
        <end position="28"/>
    </location>
</feature>
<dbReference type="GO" id="GO:0005886">
    <property type="term" value="C:plasma membrane"/>
    <property type="evidence" value="ECO:0007669"/>
    <property type="project" value="UniProtKB-SubCell"/>
</dbReference>
<keyword evidence="13 14" id="KW-0472">Membrane</keyword>
<evidence type="ECO:0000256" key="3">
    <source>
        <dbReference type="ARBA" id="ARBA00012438"/>
    </source>
</evidence>
<comment type="catalytic activity">
    <reaction evidence="1">
        <text>ATP + protein L-histidine = ADP + protein N-phospho-L-histidine.</text>
        <dbReference type="EC" id="2.7.13.3"/>
    </reaction>
</comment>
<evidence type="ECO:0000256" key="8">
    <source>
        <dbReference type="ARBA" id="ARBA00022741"/>
    </source>
</evidence>
<evidence type="ECO:0000256" key="13">
    <source>
        <dbReference type="ARBA" id="ARBA00023136"/>
    </source>
</evidence>
<evidence type="ECO:0000256" key="9">
    <source>
        <dbReference type="ARBA" id="ARBA00022777"/>
    </source>
</evidence>
<reference evidence="17" key="1">
    <citation type="submission" date="2016-10" db="EMBL/GenBank/DDBJ databases">
        <authorList>
            <person name="Varghese N."/>
            <person name="Submissions S."/>
        </authorList>
    </citation>
    <scope>NUCLEOTIDE SEQUENCE [LARGE SCALE GENOMIC DNA]</scope>
    <source>
        <strain evidence="17">DSM 21620</strain>
    </source>
</reference>
<keyword evidence="7 14" id="KW-0812">Transmembrane</keyword>
<feature type="domain" description="Histidine kinase" evidence="15">
    <location>
        <begin position="233"/>
        <end position="438"/>
    </location>
</feature>
<dbReference type="InterPro" id="IPR036890">
    <property type="entry name" value="HATPase_C_sf"/>
</dbReference>
<name>A0A1G6RVM9_9BACI</name>
<dbReference type="InterPro" id="IPR003594">
    <property type="entry name" value="HATPase_dom"/>
</dbReference>
<dbReference type="SUPFAM" id="SSF55874">
    <property type="entry name" value="ATPase domain of HSP90 chaperone/DNA topoisomerase II/histidine kinase"/>
    <property type="match status" value="1"/>
</dbReference>
<dbReference type="SMART" id="SM00388">
    <property type="entry name" value="HisKA"/>
    <property type="match status" value="1"/>
</dbReference>
<proteinExistence type="predicted"/>
<dbReference type="SMART" id="SM00387">
    <property type="entry name" value="HATPase_c"/>
    <property type="match status" value="1"/>
</dbReference>
<dbReference type="GO" id="GO:0000155">
    <property type="term" value="F:phosphorelay sensor kinase activity"/>
    <property type="evidence" value="ECO:0007669"/>
    <property type="project" value="InterPro"/>
</dbReference>
<dbReference type="Gene3D" id="6.10.340.10">
    <property type="match status" value="1"/>
</dbReference>
<dbReference type="Gene3D" id="3.30.565.10">
    <property type="entry name" value="Histidine kinase-like ATPase, C-terminal domain"/>
    <property type="match status" value="1"/>
</dbReference>
<evidence type="ECO:0000256" key="12">
    <source>
        <dbReference type="ARBA" id="ARBA00023012"/>
    </source>
</evidence>
<dbReference type="InterPro" id="IPR004358">
    <property type="entry name" value="Sig_transdc_His_kin-like_C"/>
</dbReference>
<evidence type="ECO:0000256" key="7">
    <source>
        <dbReference type="ARBA" id="ARBA00022692"/>
    </source>
</evidence>
<dbReference type="PROSITE" id="PS50109">
    <property type="entry name" value="HIS_KIN"/>
    <property type="match status" value="1"/>
</dbReference>
<keyword evidence="11 14" id="KW-1133">Transmembrane helix</keyword>
<protein>
    <recommendedName>
        <fullName evidence="3">histidine kinase</fullName>
        <ecNumber evidence="3">2.7.13.3</ecNumber>
    </recommendedName>
</protein>
<organism evidence="16 17">
    <name type="scientific">Terribacillus halophilus</name>
    <dbReference type="NCBI Taxonomy" id="361279"/>
    <lineage>
        <taxon>Bacteria</taxon>
        <taxon>Bacillati</taxon>
        <taxon>Bacillota</taxon>
        <taxon>Bacilli</taxon>
        <taxon>Bacillales</taxon>
        <taxon>Bacillaceae</taxon>
        <taxon>Terribacillus</taxon>
    </lineage>
</organism>
<keyword evidence="10" id="KW-0067">ATP-binding</keyword>